<evidence type="ECO:0000256" key="1">
    <source>
        <dbReference type="ARBA" id="ARBA00012274"/>
    </source>
</evidence>
<sequence length="400" mass="45671">MTELVQAHNFETVDYINLSLAQRGETLNPAIFNLHKTDYEKPELFLGQPGGLLDTIHRPYPDIFRLYEELKSMDWKHNEFDYSRCMPEFKTCSPSIYRMMIRTLAWQWEGDSVAARGLAEVMVPFCTATEIRCGYVRIADNENLHALTYSEIVRGSFEDPSAILNEILSVREAHGRMAVVGEIFAKASAACLEWQLTRKRTKEMEQAVVLLVAAVYMLERIQFMASFAVTFGICELGLFEPIGSAIQLIARDEYNNHVPYGEEVLRNLLATEWGRAAFQAVRPIIIRALIELLRNEMSWVDYLHSDGDELPGVTPQKLKDWSLFNGRHVCVTFGVLAEVEMELGVQMPQQLPLNYMRDWIDINEKQSSPQEQDNNQYLINTVSTENVSKEVIGGDIDLGF</sequence>
<dbReference type="RefSeq" id="YP_009598848.1">
    <property type="nucleotide sequence ID" value="NC_041911.1"/>
</dbReference>
<dbReference type="InterPro" id="IPR000358">
    <property type="entry name" value="RNR_small_fam"/>
</dbReference>
<dbReference type="UniPathway" id="UPA00326"/>
<dbReference type="OrthoDB" id="4477at10239"/>
<dbReference type="EC" id="1.17.4.1" evidence="1"/>
<evidence type="ECO:0000313" key="3">
    <source>
        <dbReference type="Proteomes" id="UP000222831"/>
    </source>
</evidence>
<dbReference type="KEGG" id="vg:40074550"/>
<dbReference type="InterPro" id="IPR009078">
    <property type="entry name" value="Ferritin-like_SF"/>
</dbReference>
<dbReference type="Proteomes" id="UP000222831">
    <property type="component" value="Segment"/>
</dbReference>
<dbReference type="GeneID" id="40074550"/>
<name>A0A1L7N0X7_9CAUD</name>
<organism evidence="2 3">
    <name type="scientific">Ralstonia phage RP12</name>
    <dbReference type="NCBI Taxonomy" id="1923889"/>
    <lineage>
        <taxon>Viruses</taxon>
        <taxon>Duplodnaviria</taxon>
        <taxon>Heunggongvirae</taxon>
        <taxon>Uroviricota</taxon>
        <taxon>Caudoviricetes</taxon>
        <taxon>Chimalliviridae</taxon>
        <taxon>Ripduovirus</taxon>
        <taxon>Ripduovirus RP12</taxon>
    </lineage>
</organism>
<proteinExistence type="predicted"/>
<dbReference type="GO" id="GO:0004748">
    <property type="term" value="F:ribonucleoside-diphosphate reductase activity, thioredoxin disulfide as acceptor"/>
    <property type="evidence" value="ECO:0007669"/>
    <property type="project" value="UniProtKB-EC"/>
</dbReference>
<dbReference type="GO" id="GO:0009263">
    <property type="term" value="P:deoxyribonucleotide biosynthetic process"/>
    <property type="evidence" value="ECO:0007669"/>
    <property type="project" value="InterPro"/>
</dbReference>
<dbReference type="Pfam" id="PF00268">
    <property type="entry name" value="Ribonuc_red_sm"/>
    <property type="match status" value="1"/>
</dbReference>
<evidence type="ECO:0000313" key="2">
    <source>
        <dbReference type="EMBL" id="BAW19129.1"/>
    </source>
</evidence>
<reference evidence="2 3" key="1">
    <citation type="submission" date="2016-12" db="EMBL/GenBank/DDBJ databases">
        <title>Characterization of two jumbo phages RP12 and RP31 infecting the phytopathogen Ralstonia solanacearum.</title>
        <authorList>
            <person name="Kawasaki T."/>
            <person name="Yoshikawa G."/>
            <person name="Ogata H."/>
            <person name="Yamada T."/>
        </authorList>
    </citation>
    <scope>NUCLEOTIDE SEQUENCE [LARGE SCALE GENOMIC DNA]</scope>
    <source>
        <strain evidence="2 3">RP12</strain>
    </source>
</reference>
<dbReference type="SUPFAM" id="SSF47240">
    <property type="entry name" value="Ferritin-like"/>
    <property type="match status" value="1"/>
</dbReference>
<protein>
    <recommendedName>
        <fullName evidence="1">ribonucleoside-diphosphate reductase</fullName>
        <ecNumber evidence="1">1.17.4.1</ecNumber>
    </recommendedName>
</protein>
<dbReference type="InterPro" id="IPR012348">
    <property type="entry name" value="RNR-like"/>
</dbReference>
<dbReference type="EMBL" id="AP017924">
    <property type="protein sequence ID" value="BAW19129.1"/>
    <property type="molecule type" value="Genomic_DNA"/>
</dbReference>
<keyword evidence="3" id="KW-1185">Reference proteome</keyword>
<dbReference type="Gene3D" id="1.10.620.20">
    <property type="entry name" value="Ribonucleotide Reductase, subunit A"/>
    <property type="match status" value="1"/>
</dbReference>
<accession>A0A1L7N0X7</accession>